<dbReference type="Gene3D" id="3.30.70.360">
    <property type="match status" value="1"/>
</dbReference>
<dbReference type="SUPFAM" id="SSF53187">
    <property type="entry name" value="Zn-dependent exopeptidases"/>
    <property type="match status" value="1"/>
</dbReference>
<dbReference type="InterPro" id="IPR036264">
    <property type="entry name" value="Bact_exopeptidase_dim_dom"/>
</dbReference>
<dbReference type="PROSITE" id="PS00758">
    <property type="entry name" value="ARGE_DAPE_CPG2_1"/>
    <property type="match status" value="1"/>
</dbReference>
<dbReference type="SUPFAM" id="SSF55031">
    <property type="entry name" value="Bacterial exopeptidase dimerisation domain"/>
    <property type="match status" value="1"/>
</dbReference>
<dbReference type="PANTHER" id="PTHR43808">
    <property type="entry name" value="ACETYLORNITHINE DEACETYLASE"/>
    <property type="match status" value="1"/>
</dbReference>
<dbReference type="InterPro" id="IPR001261">
    <property type="entry name" value="ArgE/DapE_CS"/>
</dbReference>
<dbReference type="GO" id="GO:0006526">
    <property type="term" value="P:L-arginine biosynthetic process"/>
    <property type="evidence" value="ECO:0007669"/>
    <property type="project" value="TreeGrafter"/>
</dbReference>
<keyword evidence="8" id="KW-1185">Reference proteome</keyword>
<evidence type="ECO:0000256" key="5">
    <source>
        <dbReference type="ARBA" id="ARBA00023285"/>
    </source>
</evidence>
<dbReference type="InterPro" id="IPR050072">
    <property type="entry name" value="Peptidase_M20A"/>
</dbReference>
<protein>
    <submittedName>
        <fullName evidence="7">M20/M25/M40 family metallo-hydrolase</fullName>
    </submittedName>
</protein>
<reference evidence="7 8" key="1">
    <citation type="submission" date="2020-01" db="EMBL/GenBank/DDBJ databases">
        <title>Leptobacterium flavescens.</title>
        <authorList>
            <person name="Wang G."/>
        </authorList>
    </citation>
    <scope>NUCLEOTIDE SEQUENCE [LARGE SCALE GENOMIC DNA]</scope>
    <source>
        <strain evidence="7 8">KCTC 22160</strain>
    </source>
</reference>
<name>A0A6P0UQF1_9FLAO</name>
<evidence type="ECO:0000256" key="3">
    <source>
        <dbReference type="ARBA" id="ARBA00022801"/>
    </source>
</evidence>
<evidence type="ECO:0000259" key="6">
    <source>
        <dbReference type="Pfam" id="PF07687"/>
    </source>
</evidence>
<dbReference type="Pfam" id="PF07687">
    <property type="entry name" value="M20_dimer"/>
    <property type="match status" value="1"/>
</dbReference>
<accession>A0A6P0UQF1</accession>
<dbReference type="PANTHER" id="PTHR43808:SF31">
    <property type="entry name" value="N-ACETYL-L-CITRULLINE DEACETYLASE"/>
    <property type="match status" value="1"/>
</dbReference>
<evidence type="ECO:0000313" key="8">
    <source>
        <dbReference type="Proteomes" id="UP000468581"/>
    </source>
</evidence>
<keyword evidence="4" id="KW-0862">Zinc</keyword>
<comment type="cofactor">
    <cofactor evidence="1">
        <name>Zn(2+)</name>
        <dbReference type="ChEBI" id="CHEBI:29105"/>
    </cofactor>
</comment>
<evidence type="ECO:0000256" key="4">
    <source>
        <dbReference type="ARBA" id="ARBA00022833"/>
    </source>
</evidence>
<dbReference type="InterPro" id="IPR011650">
    <property type="entry name" value="Peptidase_M20_dimer"/>
</dbReference>
<dbReference type="InterPro" id="IPR002933">
    <property type="entry name" value="Peptidase_M20"/>
</dbReference>
<dbReference type="Pfam" id="PF01546">
    <property type="entry name" value="Peptidase_M20"/>
    <property type="match status" value="1"/>
</dbReference>
<organism evidence="7 8">
    <name type="scientific">Leptobacterium flavescens</name>
    <dbReference type="NCBI Taxonomy" id="472055"/>
    <lineage>
        <taxon>Bacteria</taxon>
        <taxon>Pseudomonadati</taxon>
        <taxon>Bacteroidota</taxon>
        <taxon>Flavobacteriia</taxon>
        <taxon>Flavobacteriales</taxon>
        <taxon>Flavobacteriaceae</taxon>
        <taxon>Leptobacterium</taxon>
    </lineage>
</organism>
<keyword evidence="2" id="KW-0479">Metal-binding</keyword>
<evidence type="ECO:0000256" key="1">
    <source>
        <dbReference type="ARBA" id="ARBA00001947"/>
    </source>
</evidence>
<dbReference type="CDD" id="cd05651">
    <property type="entry name" value="M20_ArgE_DapE-like"/>
    <property type="match status" value="1"/>
</dbReference>
<feature type="domain" description="Peptidase M20 dimerisation" evidence="6">
    <location>
        <begin position="168"/>
        <end position="264"/>
    </location>
</feature>
<dbReference type="GO" id="GO:0008777">
    <property type="term" value="F:acetylornithine deacetylase activity"/>
    <property type="evidence" value="ECO:0007669"/>
    <property type="project" value="TreeGrafter"/>
</dbReference>
<dbReference type="EMBL" id="JAABOO010000003">
    <property type="protein sequence ID" value="NER14742.1"/>
    <property type="molecule type" value="Genomic_DNA"/>
</dbReference>
<dbReference type="Gene3D" id="3.40.630.10">
    <property type="entry name" value="Zn peptidases"/>
    <property type="match status" value="1"/>
</dbReference>
<evidence type="ECO:0000313" key="7">
    <source>
        <dbReference type="EMBL" id="NER14742.1"/>
    </source>
</evidence>
<dbReference type="AlphaFoldDB" id="A0A6P0UQF1"/>
<proteinExistence type="predicted"/>
<sequence>METKQLSAKAIGLLKNLIETPSFSSEEDKTAVLIENWLKEFGIPVKRSVNNIYAFNKYYDPAKPNLLLNSHHDTVKPNSGYTRDPFKAEIEDGKLYGLGSNDAGGCLVSLLATFAYFYDSKDLKYNLIIVASGEEESSGTNGLNSMLPKLPPIEVAIVGEPTLMDLAVAEKGLVVFDAVVKGTPSHAAHPNTDNSIYKTIKTLEWFRDYTFEKVSETLGAVKMTVTQLSAGNQHNVVPATTHLVIDVRVNDCYSNEEIANVLQQEAPCDELIPRSLRLNSSSIPVEHELVQAGIALGRNTYGSPTLSDQAALSCPSLKLGPGDSTRSHSANEFIYVREIEEGIGIYISLLEKVLIQSN</sequence>
<keyword evidence="5" id="KW-0170">Cobalt</keyword>
<comment type="caution">
    <text evidence="7">The sequence shown here is derived from an EMBL/GenBank/DDBJ whole genome shotgun (WGS) entry which is preliminary data.</text>
</comment>
<keyword evidence="3 7" id="KW-0378">Hydrolase</keyword>
<gene>
    <name evidence="7" type="ORF">GWK08_14895</name>
</gene>
<dbReference type="GO" id="GO:0046872">
    <property type="term" value="F:metal ion binding"/>
    <property type="evidence" value="ECO:0007669"/>
    <property type="project" value="UniProtKB-KW"/>
</dbReference>
<dbReference type="Proteomes" id="UP000468581">
    <property type="component" value="Unassembled WGS sequence"/>
</dbReference>
<dbReference type="RefSeq" id="WP_163608022.1">
    <property type="nucleotide sequence ID" value="NZ_JAABOO010000003.1"/>
</dbReference>
<evidence type="ECO:0000256" key="2">
    <source>
        <dbReference type="ARBA" id="ARBA00022723"/>
    </source>
</evidence>